<dbReference type="SUPFAM" id="SSF101941">
    <property type="entry name" value="NAC domain"/>
    <property type="match status" value="1"/>
</dbReference>
<dbReference type="PROSITE" id="PS51005">
    <property type="entry name" value="NAC"/>
    <property type="match status" value="1"/>
</dbReference>
<dbReference type="EMBL" id="JARYMX010000008">
    <property type="protein sequence ID" value="KAJ9538095.1"/>
    <property type="molecule type" value="Genomic_DNA"/>
</dbReference>
<evidence type="ECO:0000256" key="2">
    <source>
        <dbReference type="ARBA" id="ARBA00023125"/>
    </source>
</evidence>
<dbReference type="AlphaFoldDB" id="A0AA38S8D6"/>
<keyword evidence="1" id="KW-0805">Transcription regulation</keyword>
<dbReference type="Pfam" id="PF13966">
    <property type="entry name" value="zf-RVT"/>
    <property type="match status" value="2"/>
</dbReference>
<feature type="domain" description="NAC" evidence="6">
    <location>
        <begin position="825"/>
        <end position="977"/>
    </location>
</feature>
<dbReference type="InterPro" id="IPR000477">
    <property type="entry name" value="RT_dom"/>
</dbReference>
<protein>
    <recommendedName>
        <fullName evidence="9">NAC domain-containing protein</fullName>
    </recommendedName>
</protein>
<reference evidence="7" key="1">
    <citation type="submission" date="2023-03" db="EMBL/GenBank/DDBJ databases">
        <title>Chromosome-scale reference genome and RAD-based genetic map of yellow starthistle (Centaurea solstitialis) reveal putative structural variation and QTLs associated with invader traits.</title>
        <authorList>
            <person name="Reatini B."/>
            <person name="Cang F.A."/>
            <person name="Jiang Q."/>
            <person name="Mckibben M.T.W."/>
            <person name="Barker M.S."/>
            <person name="Rieseberg L.H."/>
            <person name="Dlugosch K.M."/>
        </authorList>
    </citation>
    <scope>NUCLEOTIDE SEQUENCE</scope>
    <source>
        <strain evidence="7">CAN-66</strain>
        <tissue evidence="7">Leaf</tissue>
    </source>
</reference>
<gene>
    <name evidence="7" type="ORF">OSB04_030828</name>
</gene>
<dbReference type="GO" id="GO:0006355">
    <property type="term" value="P:regulation of DNA-templated transcription"/>
    <property type="evidence" value="ECO:0007669"/>
    <property type="project" value="InterPro"/>
</dbReference>
<dbReference type="Proteomes" id="UP001172457">
    <property type="component" value="Chromosome 8"/>
</dbReference>
<evidence type="ECO:0000259" key="5">
    <source>
        <dbReference type="PROSITE" id="PS50878"/>
    </source>
</evidence>
<dbReference type="GO" id="GO:0003677">
    <property type="term" value="F:DNA binding"/>
    <property type="evidence" value="ECO:0007669"/>
    <property type="project" value="UniProtKB-KW"/>
</dbReference>
<dbReference type="PANTHER" id="PTHR33116">
    <property type="entry name" value="REVERSE TRANSCRIPTASE ZINC-BINDING DOMAIN-CONTAINING PROTEIN-RELATED-RELATED"/>
    <property type="match status" value="1"/>
</dbReference>
<dbReference type="Gene3D" id="2.170.150.80">
    <property type="entry name" value="NAC domain"/>
    <property type="match status" value="1"/>
</dbReference>
<evidence type="ECO:0000256" key="1">
    <source>
        <dbReference type="ARBA" id="ARBA00023015"/>
    </source>
</evidence>
<keyword evidence="2" id="KW-0238">DNA-binding</keyword>
<name>A0AA38S8D6_9ASTR</name>
<organism evidence="7 8">
    <name type="scientific">Centaurea solstitialis</name>
    <name type="common">yellow star-thistle</name>
    <dbReference type="NCBI Taxonomy" id="347529"/>
    <lineage>
        <taxon>Eukaryota</taxon>
        <taxon>Viridiplantae</taxon>
        <taxon>Streptophyta</taxon>
        <taxon>Embryophyta</taxon>
        <taxon>Tracheophyta</taxon>
        <taxon>Spermatophyta</taxon>
        <taxon>Magnoliopsida</taxon>
        <taxon>eudicotyledons</taxon>
        <taxon>Gunneridae</taxon>
        <taxon>Pentapetalae</taxon>
        <taxon>asterids</taxon>
        <taxon>campanulids</taxon>
        <taxon>Asterales</taxon>
        <taxon>Asteraceae</taxon>
        <taxon>Carduoideae</taxon>
        <taxon>Cardueae</taxon>
        <taxon>Centaureinae</taxon>
        <taxon>Centaurea</taxon>
    </lineage>
</organism>
<accession>A0AA38S8D6</accession>
<keyword evidence="3" id="KW-0804">Transcription</keyword>
<evidence type="ECO:0008006" key="9">
    <source>
        <dbReference type="Google" id="ProtNLM"/>
    </source>
</evidence>
<dbReference type="Pfam" id="PF02365">
    <property type="entry name" value="NAM"/>
    <property type="match status" value="1"/>
</dbReference>
<dbReference type="InterPro" id="IPR036093">
    <property type="entry name" value="NAC_dom_sf"/>
</dbReference>
<keyword evidence="4" id="KW-0539">Nucleus</keyword>
<proteinExistence type="predicted"/>
<sequence length="1029" mass="118015">MKEARSSNLFKGVRLDSTGEEVSILQFADDAIFVGEWTMDNAMNLMRILKSRILKCFELCSGLRINLSKSSLMGVSVPKEEVQKVARWLNCKEGSIPFTYLGLPVGDNMAKASAWQPIIDKFKSRLSLWKAKHLSAGGRLCLIKSVLGGLGNYFFSLYKAPNKVLSSLESIRRRFFWGEVNQSRKINWVAWNKALRDKKSGGLGIGSLKALNLAMLSKWHWREKVEPNAKWKHVISAISESINGSRIGVWKSIQRIGRELEAWGINLQNLIIPNEDNRGWSWQLDDNGEFSVRSLRKFIDCLILPSADSETIWVKGVTSKANVHLWRVMNNRLPTMDNLIKRGVLVNSDGCKFCISNQESADHVFAACSTTKTVSAYLSNWVNWWPTSARSISDLWESIDSGSSGSLDRMIRRTIGAAFFWVLWNQRNNKTFSGAVKKEREIAEDIKFLAYDWIRGRVKAGLPVGGNMNRASNWKPLIDKFKSKLSTWKAKTLSIGGRLCLCKSVLGSLGIYLFSLYKAHMKVINILESHRCRFFWGGTDNQKKICWMAWENVIRDKSCGGLGIGSLCSLNMALLAKWRWRERTETDAIWLKVVQHCNLETDNHNRRIKGVWDRIYAVEKELRDLGINLDTLMHLEDDGSRWVWELEANQTFTVRSLRKMIDVISLPLSNQDTEWSKWIPSKVNIFLWRVLNKRLATRDNLQKRGVTITTDLCPLCMSTSENMDHVMVSCSTTKIASAILSNWINWWPVNEINIEDWWRKVQRSGADKTQKQVSWVIGAAFLWSIWEQRNRKAFNGEFKNEQAICRDVQFLSFDWIRSRAKGYNLHPGYKFLPSDSDLIVHYLKPKIATGTHPPCRLHEVYLYDHHPQQLSETYRAASENKWYFLTPRVRIYPKGSRPKRSTKEFGRWKQTQKCTPVYDDVNTQMVVGKRASLAFHDDKDHKTEWLIHETPTPSTVTTIVPNGTPPQQWLTQNAFTSPYSAVVILHDALHLFFLQPPALRRPTLPAGGGYLRSSNPLLRALGSDTNCWN</sequence>
<evidence type="ECO:0000256" key="4">
    <source>
        <dbReference type="ARBA" id="ARBA00023242"/>
    </source>
</evidence>
<comment type="caution">
    <text evidence="7">The sequence shown here is derived from an EMBL/GenBank/DDBJ whole genome shotgun (WGS) entry which is preliminary data.</text>
</comment>
<evidence type="ECO:0000259" key="6">
    <source>
        <dbReference type="PROSITE" id="PS51005"/>
    </source>
</evidence>
<evidence type="ECO:0000256" key="3">
    <source>
        <dbReference type="ARBA" id="ARBA00023163"/>
    </source>
</evidence>
<dbReference type="PROSITE" id="PS50878">
    <property type="entry name" value="RT_POL"/>
    <property type="match status" value="1"/>
</dbReference>
<evidence type="ECO:0000313" key="8">
    <source>
        <dbReference type="Proteomes" id="UP001172457"/>
    </source>
</evidence>
<keyword evidence="8" id="KW-1185">Reference proteome</keyword>
<evidence type="ECO:0000313" key="7">
    <source>
        <dbReference type="EMBL" id="KAJ9538095.1"/>
    </source>
</evidence>
<dbReference type="PANTHER" id="PTHR33116:SF77">
    <property type="entry name" value="RNA-DIRECTED DNA POLYMERASE"/>
    <property type="match status" value="1"/>
</dbReference>
<dbReference type="InterPro" id="IPR026960">
    <property type="entry name" value="RVT-Znf"/>
</dbReference>
<dbReference type="InterPro" id="IPR003441">
    <property type="entry name" value="NAC-dom"/>
</dbReference>
<feature type="domain" description="Reverse transcriptase" evidence="5">
    <location>
        <begin position="1"/>
        <end position="105"/>
    </location>
</feature>